<name>A0A0F7VQ45_STRLW</name>
<organism evidence="2 3">
    <name type="scientific">Streptomyces leeuwenhoekii</name>
    <dbReference type="NCBI Taxonomy" id="1437453"/>
    <lineage>
        <taxon>Bacteria</taxon>
        <taxon>Bacillati</taxon>
        <taxon>Actinomycetota</taxon>
        <taxon>Actinomycetes</taxon>
        <taxon>Kitasatosporales</taxon>
        <taxon>Streptomycetaceae</taxon>
        <taxon>Streptomyces</taxon>
    </lineage>
</organism>
<dbReference type="AlphaFoldDB" id="A0A0F7VQ45"/>
<accession>A0A0F7VQ45</accession>
<evidence type="ECO:0000256" key="1">
    <source>
        <dbReference type="SAM" id="MobiDB-lite"/>
    </source>
</evidence>
<protein>
    <submittedName>
        <fullName evidence="2">Uncharacterized protein</fullName>
    </submittedName>
</protein>
<dbReference type="KEGG" id="sle:sle_00400"/>
<sequence length="114" mass="12650">MDSYYGCVTSNKKPRLIPTGTCWCGCEREVGLGKFFAAGHDKAAEAALIALKYEGSVPHFLHAHGYGPHHSVSAAAVKDGVWVECDECSTKPGYRGTRESVQNHKRKYHRRDEK</sequence>
<dbReference type="EMBL" id="LN831790">
    <property type="protein sequence ID" value="CQR59502.1"/>
    <property type="molecule type" value="Genomic_DNA"/>
</dbReference>
<feature type="region of interest" description="Disordered" evidence="1">
    <location>
        <begin position="90"/>
        <end position="114"/>
    </location>
</feature>
<evidence type="ECO:0000313" key="2">
    <source>
        <dbReference type="EMBL" id="CQR59502.1"/>
    </source>
</evidence>
<reference evidence="2 3" key="1">
    <citation type="submission" date="2015-02" db="EMBL/GenBank/DDBJ databases">
        <authorList>
            <person name="Gomez-Escribano P.J."/>
        </authorList>
    </citation>
    <scope>NUCLEOTIDE SEQUENCE [LARGE SCALE GENOMIC DNA]</scope>
    <source>
        <strain evidence="3">C34 (DSM 42122 / NRRL B-24963)</strain>
    </source>
</reference>
<gene>
    <name evidence="2" type="primary">sle_00400</name>
</gene>
<evidence type="ECO:0000313" key="3">
    <source>
        <dbReference type="Proteomes" id="UP000035016"/>
    </source>
</evidence>
<dbReference type="Proteomes" id="UP000035016">
    <property type="component" value="Chromosome Chromosome"/>
</dbReference>
<feature type="compositionally biased region" description="Basic residues" evidence="1">
    <location>
        <begin position="103"/>
        <end position="114"/>
    </location>
</feature>
<proteinExistence type="predicted"/>